<sequence length="91" mass="9738">MQNTTTTAQAQLDAILGLDRTDADRAADHERTAELAEAGAARELAKGRELLEAGDLDGADAAALRARSLLADARHYRDLAGDSWVRALMFS</sequence>
<dbReference type="GeneID" id="63911867"/>
<protein>
    <submittedName>
        <fullName evidence="1">Uncharacterized protein</fullName>
    </submittedName>
</protein>
<keyword evidence="2" id="KW-1185">Reference proteome</keyword>
<evidence type="ECO:0000313" key="1">
    <source>
        <dbReference type="EMBL" id="QKO02956.1"/>
    </source>
</evidence>
<dbReference type="EMBL" id="MT553344">
    <property type="protein sequence ID" value="QKO02956.1"/>
    <property type="molecule type" value="Genomic_DNA"/>
</dbReference>
<dbReference type="Proteomes" id="UP000509569">
    <property type="component" value="Segment"/>
</dbReference>
<reference evidence="1 2" key="1">
    <citation type="submission" date="2020-06" db="EMBL/GenBank/DDBJ databases">
        <authorList>
            <person name="Moran J."/>
            <person name="Kenna M."/>
            <person name="Ware V."/>
            <person name="Garlena R.A."/>
            <person name="Russell D.A."/>
            <person name="Pope W.H."/>
            <person name="Jacobs-Sera D."/>
            <person name="Hatfull G.F."/>
        </authorList>
    </citation>
    <scope>NUCLEOTIDE SEQUENCE [LARGE SCALE GENOMIC DNA]</scope>
</reference>
<organism evidence="1 2">
    <name type="scientific">Gordonia phage TZGordon</name>
    <dbReference type="NCBI Taxonomy" id="2744004"/>
    <lineage>
        <taxon>Viruses</taxon>
        <taxon>Duplodnaviria</taxon>
        <taxon>Heunggongvirae</taxon>
        <taxon>Uroviricota</taxon>
        <taxon>Caudoviricetes</taxon>
        <taxon>Ruthgordonvirinae</taxon>
        <taxon>Vendettavirus</taxon>
        <taxon>Vendettavirus tzgordon</taxon>
    </lineage>
</organism>
<gene>
    <name evidence="1" type="primary">36</name>
    <name evidence="1" type="ORF">SEA_TZGORDON_36</name>
</gene>
<accession>A0A6N0A580</accession>
<dbReference type="RefSeq" id="YP_010051124.1">
    <property type="nucleotide sequence ID" value="NC_054438.1"/>
</dbReference>
<dbReference type="KEGG" id="vg:63911867"/>
<name>A0A6N0A580_9CAUD</name>
<proteinExistence type="predicted"/>
<evidence type="ECO:0000313" key="2">
    <source>
        <dbReference type="Proteomes" id="UP000509569"/>
    </source>
</evidence>